<feature type="domain" description="Uracil-DNA glycosylase-like" evidence="5">
    <location>
        <begin position="118"/>
        <end position="337"/>
    </location>
</feature>
<keyword evidence="2" id="KW-0378">Hydrolase</keyword>
<evidence type="ECO:0000313" key="7">
    <source>
        <dbReference type="Proteomes" id="UP001305414"/>
    </source>
</evidence>
<dbReference type="EMBL" id="JAWHQM010000033">
    <property type="protein sequence ID" value="KAK5633584.1"/>
    <property type="molecule type" value="Genomic_DNA"/>
</dbReference>
<evidence type="ECO:0000313" key="6">
    <source>
        <dbReference type="EMBL" id="KAK5633584.1"/>
    </source>
</evidence>
<reference evidence="6 7" key="1">
    <citation type="submission" date="2023-10" db="EMBL/GenBank/DDBJ databases">
        <title>Draft genome sequence of Xylaria bambusicola isolate GMP-LS, the root and basal stem rot pathogen of sugarcane in Indonesia.</title>
        <authorList>
            <person name="Selvaraj P."/>
            <person name="Muralishankar V."/>
            <person name="Muruganantham S."/>
            <person name="Sp S."/>
            <person name="Haryani S."/>
            <person name="Lau K.J.X."/>
            <person name="Naqvi N.I."/>
        </authorList>
    </citation>
    <scope>NUCLEOTIDE SEQUENCE [LARGE SCALE GENOMIC DNA]</scope>
    <source>
        <strain evidence="6">GMP-LS</strain>
    </source>
</reference>
<dbReference type="AlphaFoldDB" id="A0AAN7UZ91"/>
<feature type="region of interest" description="Disordered" evidence="4">
    <location>
        <begin position="33"/>
        <end position="108"/>
    </location>
</feature>
<comment type="caution">
    <text evidence="6">The sequence shown here is derived from an EMBL/GenBank/DDBJ whole genome shotgun (WGS) entry which is preliminary data.</text>
</comment>
<evidence type="ECO:0000256" key="3">
    <source>
        <dbReference type="ARBA" id="ARBA00023204"/>
    </source>
</evidence>
<feature type="compositionally biased region" description="Low complexity" evidence="4">
    <location>
        <begin position="47"/>
        <end position="67"/>
    </location>
</feature>
<dbReference type="PANTHER" id="PTHR12159:SF9">
    <property type="entry name" value="G_T MISMATCH-SPECIFIC THYMINE DNA GLYCOSYLASE"/>
    <property type="match status" value="1"/>
</dbReference>
<dbReference type="Proteomes" id="UP001305414">
    <property type="component" value="Unassembled WGS sequence"/>
</dbReference>
<dbReference type="InterPro" id="IPR015637">
    <property type="entry name" value="MUG/TDG"/>
</dbReference>
<dbReference type="InterPro" id="IPR005122">
    <property type="entry name" value="Uracil-DNA_glycosylase-like"/>
</dbReference>
<evidence type="ECO:0000256" key="2">
    <source>
        <dbReference type="ARBA" id="ARBA00022801"/>
    </source>
</evidence>
<dbReference type="InterPro" id="IPR036895">
    <property type="entry name" value="Uracil-DNA_glycosylase-like_sf"/>
</dbReference>
<dbReference type="GO" id="GO:0008263">
    <property type="term" value="F:pyrimidine-specific mismatch base pair DNA N-glycosylase activity"/>
    <property type="evidence" value="ECO:0007669"/>
    <property type="project" value="TreeGrafter"/>
</dbReference>
<dbReference type="SUPFAM" id="SSF52141">
    <property type="entry name" value="Uracil-DNA glycosylase-like"/>
    <property type="match status" value="1"/>
</dbReference>
<dbReference type="Gene3D" id="3.40.470.10">
    <property type="entry name" value="Uracil-DNA glycosylase-like domain"/>
    <property type="match status" value="1"/>
</dbReference>
<dbReference type="PANTHER" id="PTHR12159">
    <property type="entry name" value="G/T AND G/U MISMATCH-SPECIFIC DNA GLYCOSYLASE"/>
    <property type="match status" value="1"/>
</dbReference>
<keyword evidence="7" id="KW-1185">Reference proteome</keyword>
<dbReference type="GO" id="GO:0004844">
    <property type="term" value="F:uracil DNA N-glycosylase activity"/>
    <property type="evidence" value="ECO:0007669"/>
    <property type="project" value="TreeGrafter"/>
</dbReference>
<accession>A0AAN7UZ91</accession>
<dbReference type="CDD" id="cd10028">
    <property type="entry name" value="UDG-F2_TDG_MUG"/>
    <property type="match status" value="1"/>
</dbReference>
<dbReference type="GO" id="GO:0006285">
    <property type="term" value="P:base-excision repair, AP site formation"/>
    <property type="evidence" value="ECO:0007669"/>
    <property type="project" value="InterPro"/>
</dbReference>
<keyword evidence="3" id="KW-0234">DNA repair</keyword>
<keyword evidence="1" id="KW-0227">DNA damage</keyword>
<feature type="compositionally biased region" description="Acidic residues" evidence="4">
    <location>
        <begin position="280"/>
        <end position="295"/>
    </location>
</feature>
<protein>
    <recommendedName>
        <fullName evidence="5">Uracil-DNA glycosylase-like domain-containing protein</fullName>
    </recommendedName>
</protein>
<proteinExistence type="predicted"/>
<name>A0AAN7UZ91_9PEZI</name>
<evidence type="ECO:0000256" key="1">
    <source>
        <dbReference type="ARBA" id="ARBA00022763"/>
    </source>
</evidence>
<evidence type="ECO:0000256" key="4">
    <source>
        <dbReference type="SAM" id="MobiDB-lite"/>
    </source>
</evidence>
<sequence length="358" mass="39333">MSEEAGEDNAVSSKEPSFTGRLRLKNFMFSAAAPNHISSPVTRRSPRLSSQAAISSSSRSATPSSPALQKRKSQSRSTTPKNVSDDGVSPSKKKQRTRTSSSYAPPSTYAHLPPLTDVIAPNLLILFIGLNPGVQTARSGHAYAHPSNLFWKLLYSSGITPVPCKPEEDGTLPARFSLGNTNIVSRPSRNGAELSKAEMDAGVAVLEEKCRRWRPEVVCLVGKSIWESISRVWKGRNLAKGEFEYGWQAERMGAVPAAGDSATVKVGIRDAILASRVEVEVEDAGDDEQERDEAEEERRERVDDRPWEGARIFVATSTSGLAATVRPEEKERIWKILGDWCVQRRKERAGVKMENVDT</sequence>
<feature type="region of interest" description="Disordered" evidence="4">
    <location>
        <begin position="280"/>
        <end position="303"/>
    </location>
</feature>
<gene>
    <name evidence="6" type="ORF">RRF57_009298</name>
</gene>
<evidence type="ECO:0000259" key="5">
    <source>
        <dbReference type="Pfam" id="PF03167"/>
    </source>
</evidence>
<organism evidence="6 7">
    <name type="scientific">Xylaria bambusicola</name>
    <dbReference type="NCBI Taxonomy" id="326684"/>
    <lineage>
        <taxon>Eukaryota</taxon>
        <taxon>Fungi</taxon>
        <taxon>Dikarya</taxon>
        <taxon>Ascomycota</taxon>
        <taxon>Pezizomycotina</taxon>
        <taxon>Sordariomycetes</taxon>
        <taxon>Xylariomycetidae</taxon>
        <taxon>Xylariales</taxon>
        <taxon>Xylariaceae</taxon>
        <taxon>Xylaria</taxon>
    </lineage>
</organism>
<dbReference type="Pfam" id="PF03167">
    <property type="entry name" value="UDG"/>
    <property type="match status" value="1"/>
</dbReference>